<accession>A0A813P1M0</accession>
<feature type="transmembrane region" description="Helical" evidence="8">
    <location>
        <begin position="241"/>
        <end position="264"/>
    </location>
</feature>
<dbReference type="Proteomes" id="UP000663860">
    <property type="component" value="Unassembled WGS sequence"/>
</dbReference>
<keyword evidence="3 8" id="KW-1133">Transmembrane helix</keyword>
<proteinExistence type="predicted"/>
<keyword evidence="5 8" id="KW-0472">Membrane</keyword>
<dbReference type="InterPro" id="IPR000276">
    <property type="entry name" value="GPCR_Rhodpsn"/>
</dbReference>
<dbReference type="PROSITE" id="PS50262">
    <property type="entry name" value="G_PROTEIN_RECEP_F1_2"/>
    <property type="match status" value="1"/>
</dbReference>
<comment type="subcellular location">
    <subcellularLocation>
        <location evidence="1">Membrane</location>
        <topology evidence="1">Multi-pass membrane protein</topology>
    </subcellularLocation>
</comment>
<evidence type="ECO:0000313" key="11">
    <source>
        <dbReference type="EMBL" id="CAF3904129.1"/>
    </source>
</evidence>
<feature type="transmembrane region" description="Helical" evidence="8">
    <location>
        <begin position="180"/>
        <end position="202"/>
    </location>
</feature>
<evidence type="ECO:0000256" key="1">
    <source>
        <dbReference type="ARBA" id="ARBA00004141"/>
    </source>
</evidence>
<dbReference type="Pfam" id="PF00001">
    <property type="entry name" value="7tm_1"/>
    <property type="match status" value="1"/>
</dbReference>
<feature type="transmembrane region" description="Helical" evidence="8">
    <location>
        <begin position="137"/>
        <end position="160"/>
    </location>
</feature>
<keyword evidence="4" id="KW-0297">G-protein coupled receptor</keyword>
<evidence type="ECO:0000313" key="10">
    <source>
        <dbReference type="EMBL" id="CAF0748489.1"/>
    </source>
</evidence>
<feature type="transmembrane region" description="Helical" evidence="8">
    <location>
        <begin position="103"/>
        <end position="125"/>
    </location>
</feature>
<evidence type="ECO:0000313" key="12">
    <source>
        <dbReference type="Proteomes" id="UP000663860"/>
    </source>
</evidence>
<organism evidence="10 12">
    <name type="scientific">Adineta steineri</name>
    <dbReference type="NCBI Taxonomy" id="433720"/>
    <lineage>
        <taxon>Eukaryota</taxon>
        <taxon>Metazoa</taxon>
        <taxon>Spiralia</taxon>
        <taxon>Gnathifera</taxon>
        <taxon>Rotifera</taxon>
        <taxon>Eurotatoria</taxon>
        <taxon>Bdelloidea</taxon>
        <taxon>Adinetida</taxon>
        <taxon>Adinetidae</taxon>
        <taxon>Adineta</taxon>
    </lineage>
</organism>
<comment type="caution">
    <text evidence="10">The sequence shown here is derived from an EMBL/GenBank/DDBJ whole genome shotgun (WGS) entry which is preliminary data.</text>
</comment>
<dbReference type="PANTHER" id="PTHR24243:SF230">
    <property type="entry name" value="G-PROTEIN COUPLED RECEPTORS FAMILY 1 PROFILE DOMAIN-CONTAINING PROTEIN"/>
    <property type="match status" value="1"/>
</dbReference>
<evidence type="ECO:0000256" key="7">
    <source>
        <dbReference type="ARBA" id="ARBA00023224"/>
    </source>
</evidence>
<dbReference type="EMBL" id="CAJNOE010000021">
    <property type="protein sequence ID" value="CAF0748489.1"/>
    <property type="molecule type" value="Genomic_DNA"/>
</dbReference>
<evidence type="ECO:0000259" key="9">
    <source>
        <dbReference type="PROSITE" id="PS50262"/>
    </source>
</evidence>
<evidence type="ECO:0000256" key="6">
    <source>
        <dbReference type="ARBA" id="ARBA00023170"/>
    </source>
</evidence>
<sequence length="335" mass="38618">MALNTSYIDFLNNISNDLNRYFGIFVFLFGLIGNILNILVLSQRPLRSNPCALLFLASSVSNLIAIVSGLFTRILSGWNLDPTSTIISLCKIRIFISFPSRTAAYWFVVLATLDRWLLTSIYANYRQMSTIKNAQRSIIITIIFSMILFIYAPICYQIGLTNVPLQCSGNTKLCRAFVDMTYASITISLPIVIMNIFSFKTISNIRHMKKRIRPLQQYNNKRIVTRINIATREWKTTDQRLLRMLFIQIILFTLFSFPIVLQRLYATVTINNQKSTLQTTIDNFIFSFVLLLSFLANGIPFYVYTLTGGKVFRKALFNVIYCKIFHFHSVNDVHH</sequence>
<protein>
    <recommendedName>
        <fullName evidence="9">G-protein coupled receptors family 1 profile domain-containing protein</fullName>
    </recommendedName>
</protein>
<evidence type="ECO:0000256" key="3">
    <source>
        <dbReference type="ARBA" id="ARBA00022989"/>
    </source>
</evidence>
<feature type="transmembrane region" description="Helical" evidence="8">
    <location>
        <begin position="284"/>
        <end position="304"/>
    </location>
</feature>
<reference evidence="10" key="1">
    <citation type="submission" date="2021-02" db="EMBL/GenBank/DDBJ databases">
        <authorList>
            <person name="Nowell W R."/>
        </authorList>
    </citation>
    <scope>NUCLEOTIDE SEQUENCE</scope>
</reference>
<evidence type="ECO:0000256" key="8">
    <source>
        <dbReference type="SAM" id="Phobius"/>
    </source>
</evidence>
<evidence type="ECO:0000256" key="5">
    <source>
        <dbReference type="ARBA" id="ARBA00023136"/>
    </source>
</evidence>
<gene>
    <name evidence="10" type="ORF">IZO911_LOCUS3989</name>
    <name evidence="11" type="ORF">KXQ929_LOCUS22981</name>
</gene>
<dbReference type="InterPro" id="IPR017452">
    <property type="entry name" value="GPCR_Rhodpsn_7TM"/>
</dbReference>
<dbReference type="PANTHER" id="PTHR24243">
    <property type="entry name" value="G-PROTEIN COUPLED RECEPTOR"/>
    <property type="match status" value="1"/>
</dbReference>
<dbReference type="Gene3D" id="1.20.1070.10">
    <property type="entry name" value="Rhodopsin 7-helix transmembrane proteins"/>
    <property type="match status" value="1"/>
</dbReference>
<dbReference type="GO" id="GO:0004930">
    <property type="term" value="F:G protein-coupled receptor activity"/>
    <property type="evidence" value="ECO:0007669"/>
    <property type="project" value="UniProtKB-KW"/>
</dbReference>
<feature type="domain" description="G-protein coupled receptors family 1 profile" evidence="9">
    <location>
        <begin position="33"/>
        <end position="304"/>
    </location>
</feature>
<keyword evidence="7" id="KW-0807">Transducer</keyword>
<keyword evidence="2 8" id="KW-0812">Transmembrane</keyword>
<dbReference type="AlphaFoldDB" id="A0A813P1M0"/>
<name>A0A813P1M0_9BILA</name>
<keyword evidence="6" id="KW-0675">Receptor</keyword>
<dbReference type="EMBL" id="CAJOBB010001792">
    <property type="protein sequence ID" value="CAF3904129.1"/>
    <property type="molecule type" value="Genomic_DNA"/>
</dbReference>
<dbReference type="GO" id="GO:0005886">
    <property type="term" value="C:plasma membrane"/>
    <property type="evidence" value="ECO:0007669"/>
    <property type="project" value="TreeGrafter"/>
</dbReference>
<dbReference type="Proteomes" id="UP000663868">
    <property type="component" value="Unassembled WGS sequence"/>
</dbReference>
<evidence type="ECO:0000256" key="4">
    <source>
        <dbReference type="ARBA" id="ARBA00023040"/>
    </source>
</evidence>
<dbReference type="SUPFAM" id="SSF81321">
    <property type="entry name" value="Family A G protein-coupled receptor-like"/>
    <property type="match status" value="1"/>
</dbReference>
<feature type="transmembrane region" description="Helical" evidence="8">
    <location>
        <begin position="53"/>
        <end position="75"/>
    </location>
</feature>
<evidence type="ECO:0000256" key="2">
    <source>
        <dbReference type="ARBA" id="ARBA00022692"/>
    </source>
</evidence>
<feature type="transmembrane region" description="Helical" evidence="8">
    <location>
        <begin position="20"/>
        <end position="41"/>
    </location>
</feature>